<organism evidence="2 3">
    <name type="scientific">Mangrovicoccus algicola</name>
    <dbReference type="NCBI Taxonomy" id="2771008"/>
    <lineage>
        <taxon>Bacteria</taxon>
        <taxon>Pseudomonadati</taxon>
        <taxon>Pseudomonadota</taxon>
        <taxon>Alphaproteobacteria</taxon>
        <taxon>Rhodobacterales</taxon>
        <taxon>Paracoccaceae</taxon>
        <taxon>Mangrovicoccus</taxon>
    </lineage>
</organism>
<dbReference type="Proteomes" id="UP000609121">
    <property type="component" value="Unassembled WGS sequence"/>
</dbReference>
<protein>
    <recommendedName>
        <fullName evidence="4">SMP-30/Gluconolactonase/LRE-like region domain-containing protein</fullName>
    </recommendedName>
</protein>
<keyword evidence="1" id="KW-0732">Signal</keyword>
<sequence>MTKLAAIVAPALALLAAAPPVMSADLTLLRSFEYAGPSGLSYDSRYCGIWVASESRDVRLITPWGDEIMGFEAGLSRVDAIAMDGDALVLSDGNGLYQRVDRSGAALGETFRLAGILTDTDGLYVDPASGDYWVADDGIAELVRVSAAGAVTRRVDGASQSAPLMEPQGITRDPRSGHFLVVDDADASDSLFEFDAQGRLLDVIPLGGGGYDAEGITVQPDTGTVFIAYDDGDRIAAFSYVPTGDDDIGPLAAASAEPGGCVLSGLPGRGAARHG</sequence>
<dbReference type="AlphaFoldDB" id="A0A8J6Z096"/>
<evidence type="ECO:0000313" key="2">
    <source>
        <dbReference type="EMBL" id="MBE3639173.1"/>
    </source>
</evidence>
<comment type="caution">
    <text evidence="2">The sequence shown here is derived from an EMBL/GenBank/DDBJ whole genome shotgun (WGS) entry which is preliminary data.</text>
</comment>
<evidence type="ECO:0008006" key="4">
    <source>
        <dbReference type="Google" id="ProtNLM"/>
    </source>
</evidence>
<accession>A0A8J6Z096</accession>
<reference evidence="2" key="1">
    <citation type="submission" date="2020-09" db="EMBL/GenBank/DDBJ databases">
        <title>A novel bacterium of genus Mangrovicoccus, isolated from South China Sea.</title>
        <authorList>
            <person name="Huang H."/>
            <person name="Mo K."/>
            <person name="Hu Y."/>
        </authorList>
    </citation>
    <scope>NUCLEOTIDE SEQUENCE</scope>
    <source>
        <strain evidence="2">HB182678</strain>
    </source>
</reference>
<evidence type="ECO:0000256" key="1">
    <source>
        <dbReference type="SAM" id="SignalP"/>
    </source>
</evidence>
<proteinExistence type="predicted"/>
<dbReference type="RefSeq" id="WP_193183574.1">
    <property type="nucleotide sequence ID" value="NZ_JACVXA010000040.1"/>
</dbReference>
<name>A0A8J6Z096_9RHOB</name>
<keyword evidence="3" id="KW-1185">Reference proteome</keyword>
<feature type="signal peptide" evidence="1">
    <location>
        <begin position="1"/>
        <end position="23"/>
    </location>
</feature>
<dbReference type="InterPro" id="IPR011042">
    <property type="entry name" value="6-blade_b-propeller_TolB-like"/>
</dbReference>
<evidence type="ECO:0000313" key="3">
    <source>
        <dbReference type="Proteomes" id="UP000609121"/>
    </source>
</evidence>
<dbReference type="EMBL" id="JACVXA010000040">
    <property type="protein sequence ID" value="MBE3639173.1"/>
    <property type="molecule type" value="Genomic_DNA"/>
</dbReference>
<dbReference type="Gene3D" id="2.120.10.30">
    <property type="entry name" value="TolB, C-terminal domain"/>
    <property type="match status" value="1"/>
</dbReference>
<gene>
    <name evidence="2" type="ORF">ICN82_13280</name>
</gene>
<feature type="chain" id="PRO_5035181767" description="SMP-30/Gluconolactonase/LRE-like region domain-containing protein" evidence="1">
    <location>
        <begin position="24"/>
        <end position="275"/>
    </location>
</feature>
<dbReference type="SUPFAM" id="SSF63825">
    <property type="entry name" value="YWTD domain"/>
    <property type="match status" value="1"/>
</dbReference>